<comment type="caution">
    <text evidence="2">The sequence shown here is derived from an EMBL/GenBank/DDBJ whole genome shotgun (WGS) entry which is preliminary data.</text>
</comment>
<sequence length="109" mass="12426">MPFSYLHFGLDHNLNMDTSTYIRTGFGGVFKIEEDRWLLGYAASSDAPQVWKLKYGLSIHWGLTIILEKGMTNVKIETESLQTNLIEERPPPSVGRLERLGSKQDEDLI</sequence>
<reference evidence="2 3" key="1">
    <citation type="submission" date="2020-08" db="EMBL/GenBank/DDBJ databases">
        <title>Plant Genome Project.</title>
        <authorList>
            <person name="Zhang R.-G."/>
        </authorList>
    </citation>
    <scope>NUCLEOTIDE SEQUENCE [LARGE SCALE GENOMIC DNA]</scope>
    <source>
        <strain evidence="2">WSP0</strain>
        <tissue evidence="2">Leaf</tissue>
    </source>
</reference>
<feature type="compositionally biased region" description="Basic and acidic residues" evidence="1">
    <location>
        <begin position="86"/>
        <end position="109"/>
    </location>
</feature>
<keyword evidence="3" id="KW-1185">Reference proteome</keyword>
<evidence type="ECO:0000256" key="1">
    <source>
        <dbReference type="SAM" id="MobiDB-lite"/>
    </source>
</evidence>
<gene>
    <name evidence="2" type="ORF">RHGRI_016562</name>
</gene>
<dbReference type="EMBL" id="JACTNZ010000006">
    <property type="protein sequence ID" value="KAG5543844.1"/>
    <property type="molecule type" value="Genomic_DNA"/>
</dbReference>
<accession>A0AAV6JUL3</accession>
<protein>
    <recommendedName>
        <fullName evidence="4">RNase H type-1 domain-containing protein</fullName>
    </recommendedName>
</protein>
<organism evidence="2 3">
    <name type="scientific">Rhododendron griersonianum</name>
    <dbReference type="NCBI Taxonomy" id="479676"/>
    <lineage>
        <taxon>Eukaryota</taxon>
        <taxon>Viridiplantae</taxon>
        <taxon>Streptophyta</taxon>
        <taxon>Embryophyta</taxon>
        <taxon>Tracheophyta</taxon>
        <taxon>Spermatophyta</taxon>
        <taxon>Magnoliopsida</taxon>
        <taxon>eudicotyledons</taxon>
        <taxon>Gunneridae</taxon>
        <taxon>Pentapetalae</taxon>
        <taxon>asterids</taxon>
        <taxon>Ericales</taxon>
        <taxon>Ericaceae</taxon>
        <taxon>Ericoideae</taxon>
        <taxon>Rhodoreae</taxon>
        <taxon>Rhododendron</taxon>
    </lineage>
</organism>
<dbReference type="AlphaFoldDB" id="A0AAV6JUL3"/>
<proteinExistence type="predicted"/>
<feature type="region of interest" description="Disordered" evidence="1">
    <location>
        <begin position="85"/>
        <end position="109"/>
    </location>
</feature>
<evidence type="ECO:0000313" key="3">
    <source>
        <dbReference type="Proteomes" id="UP000823749"/>
    </source>
</evidence>
<evidence type="ECO:0000313" key="2">
    <source>
        <dbReference type="EMBL" id="KAG5543844.1"/>
    </source>
</evidence>
<evidence type="ECO:0008006" key="4">
    <source>
        <dbReference type="Google" id="ProtNLM"/>
    </source>
</evidence>
<name>A0AAV6JUL3_9ERIC</name>
<dbReference type="Proteomes" id="UP000823749">
    <property type="component" value="Chromosome 6"/>
</dbReference>